<evidence type="ECO:0000313" key="2">
    <source>
        <dbReference type="Proteomes" id="UP000076738"/>
    </source>
</evidence>
<dbReference type="AlphaFoldDB" id="A0A167JN14"/>
<reference evidence="1 2" key="1">
    <citation type="journal article" date="2016" name="Mol. Biol. Evol.">
        <title>Comparative Genomics of Early-Diverging Mushroom-Forming Fungi Provides Insights into the Origins of Lignocellulose Decay Capabilities.</title>
        <authorList>
            <person name="Nagy L.G."/>
            <person name="Riley R."/>
            <person name="Tritt A."/>
            <person name="Adam C."/>
            <person name="Daum C."/>
            <person name="Floudas D."/>
            <person name="Sun H."/>
            <person name="Yadav J.S."/>
            <person name="Pangilinan J."/>
            <person name="Larsson K.H."/>
            <person name="Matsuura K."/>
            <person name="Barry K."/>
            <person name="Labutti K."/>
            <person name="Kuo R."/>
            <person name="Ohm R.A."/>
            <person name="Bhattacharya S.S."/>
            <person name="Shirouzu T."/>
            <person name="Yoshinaga Y."/>
            <person name="Martin F.M."/>
            <person name="Grigoriev I.V."/>
            <person name="Hibbett D.S."/>
        </authorList>
    </citation>
    <scope>NUCLEOTIDE SEQUENCE [LARGE SCALE GENOMIC DNA]</scope>
    <source>
        <strain evidence="1 2">TUFC12733</strain>
    </source>
</reference>
<keyword evidence="2" id="KW-1185">Reference proteome</keyword>
<accession>A0A167JN14</accession>
<sequence>MAIHRSYLLPPLLDDHAHAALCRYASQATHQHVALLEYSSSSDDHIEDEHNSDIVCLDGPPTPPQHTFTNSVCAEPRALTMALTLPAARPKLLEPPPSQPKSIVLIDLTMDERDAPTDPQSTVPMDLTIDKTVAPTHPLPIDQTINEPVAPTHPLQDPVMEALFNEQFILQDNQRGQLDINIQPPPEPAEVDWAALQQAMDAQAGSEPEPLTAQTATFGTAQQTTDDEFMTNLNMYRYDTQPTPEAAMGAAFNNGSIQPSTDYSLAGAFGAGSSVQGMATAVPPLSEMVCAQMTRAVRI</sequence>
<dbReference type="Proteomes" id="UP000076738">
    <property type="component" value="Unassembled WGS sequence"/>
</dbReference>
<organism evidence="1 2">
    <name type="scientific">Calocera viscosa (strain TUFC12733)</name>
    <dbReference type="NCBI Taxonomy" id="1330018"/>
    <lineage>
        <taxon>Eukaryota</taxon>
        <taxon>Fungi</taxon>
        <taxon>Dikarya</taxon>
        <taxon>Basidiomycota</taxon>
        <taxon>Agaricomycotina</taxon>
        <taxon>Dacrymycetes</taxon>
        <taxon>Dacrymycetales</taxon>
        <taxon>Dacrymycetaceae</taxon>
        <taxon>Calocera</taxon>
    </lineage>
</organism>
<gene>
    <name evidence="1" type="ORF">CALVIDRAFT_240194</name>
</gene>
<protein>
    <submittedName>
        <fullName evidence="1">Uncharacterized protein</fullName>
    </submittedName>
</protein>
<dbReference type="EMBL" id="KV417299">
    <property type="protein sequence ID" value="KZO93736.1"/>
    <property type="molecule type" value="Genomic_DNA"/>
</dbReference>
<evidence type="ECO:0000313" key="1">
    <source>
        <dbReference type="EMBL" id="KZO93736.1"/>
    </source>
</evidence>
<proteinExistence type="predicted"/>
<name>A0A167JN14_CALVF</name>